<dbReference type="OrthoDB" id="152173at2"/>
<evidence type="ECO:0000259" key="2">
    <source>
        <dbReference type="Pfam" id="PF05685"/>
    </source>
</evidence>
<dbReference type="eggNOG" id="COG4636">
    <property type="taxonomic scope" value="Bacteria"/>
</dbReference>
<evidence type="ECO:0000313" key="4">
    <source>
        <dbReference type="Proteomes" id="UP000000263"/>
    </source>
</evidence>
<dbReference type="SUPFAM" id="SSF52980">
    <property type="entry name" value="Restriction endonuclease-like"/>
    <property type="match status" value="1"/>
</dbReference>
<reference evidence="3 4" key="1">
    <citation type="submission" date="2007-08" db="EMBL/GenBank/DDBJ databases">
        <title>Complete sequence of Roseiflexus castenholzii DSM 13941.</title>
        <authorList>
            <consortium name="US DOE Joint Genome Institute"/>
            <person name="Copeland A."/>
            <person name="Lucas S."/>
            <person name="Lapidus A."/>
            <person name="Barry K."/>
            <person name="Glavina del Rio T."/>
            <person name="Dalin E."/>
            <person name="Tice H."/>
            <person name="Pitluck S."/>
            <person name="Thompson L.S."/>
            <person name="Brettin T."/>
            <person name="Bruce D."/>
            <person name="Detter J.C."/>
            <person name="Han C."/>
            <person name="Tapia R."/>
            <person name="Schmutz J."/>
            <person name="Larimer F."/>
            <person name="Land M."/>
            <person name="Hauser L."/>
            <person name="Kyrpides N."/>
            <person name="Mikhailova N."/>
            <person name="Bryant D.A."/>
            <person name="Hanada S."/>
            <person name="Tsukatani Y."/>
            <person name="Richardson P."/>
        </authorList>
    </citation>
    <scope>NUCLEOTIDE SEQUENCE [LARGE SCALE GENOMIC DNA]</scope>
    <source>
        <strain evidence="4">DSM 13941 / HLO8</strain>
    </source>
</reference>
<name>A7NPI9_ROSCS</name>
<evidence type="ECO:0000256" key="1">
    <source>
        <dbReference type="SAM" id="MobiDB-lite"/>
    </source>
</evidence>
<dbReference type="Proteomes" id="UP000000263">
    <property type="component" value="Chromosome"/>
</dbReference>
<dbReference type="InterPro" id="IPR012296">
    <property type="entry name" value="Nuclease_put_TT1808"/>
</dbReference>
<gene>
    <name evidence="3" type="ordered locus">Rcas_3435</name>
</gene>
<evidence type="ECO:0000313" key="3">
    <source>
        <dbReference type="EMBL" id="ABU59485.1"/>
    </source>
</evidence>
<dbReference type="Gene3D" id="3.90.1570.10">
    <property type="entry name" value="tt1808, chain A"/>
    <property type="match status" value="1"/>
</dbReference>
<dbReference type="KEGG" id="rca:Rcas_3435"/>
<feature type="region of interest" description="Disordered" evidence="1">
    <location>
        <begin position="1"/>
        <end position="22"/>
    </location>
</feature>
<sequence length="233" mass="25639">MTTSPTIETPAEATHPVPPLMSGDRLSRAEFERRYHAAPDTLRAELVEGVVYVTSPIRYRQHGRPHAMIIVWLGAYAAATPGVELADSATVRLDLENEVQPDALLRLEGGGSKVGDDDYLEGAPELVVEIAASSAAYDLYDKKRAYARNGVREYVVVQIYERRIDWFVLRNAEYVTLPPTDGVLRSEVFPGLWLAVDAFWANDLARMLAVAREGLATAEHAAFLARLAGSNDS</sequence>
<dbReference type="PANTHER" id="PTHR35400:SF3">
    <property type="entry name" value="SLL1072 PROTEIN"/>
    <property type="match status" value="1"/>
</dbReference>
<dbReference type="InterPro" id="IPR008538">
    <property type="entry name" value="Uma2"/>
</dbReference>
<keyword evidence="4" id="KW-1185">Reference proteome</keyword>
<dbReference type="RefSeq" id="WP_012121909.1">
    <property type="nucleotide sequence ID" value="NC_009767.1"/>
</dbReference>
<dbReference type="EMBL" id="CP000804">
    <property type="protein sequence ID" value="ABU59485.1"/>
    <property type="molecule type" value="Genomic_DNA"/>
</dbReference>
<dbReference type="PANTHER" id="PTHR35400">
    <property type="entry name" value="SLR1083 PROTEIN"/>
    <property type="match status" value="1"/>
</dbReference>
<dbReference type="HOGENOM" id="CLU_100183_0_0_0"/>
<dbReference type="AlphaFoldDB" id="A7NPI9"/>
<organism evidence="3 4">
    <name type="scientific">Roseiflexus castenholzii (strain DSM 13941 / HLO8)</name>
    <dbReference type="NCBI Taxonomy" id="383372"/>
    <lineage>
        <taxon>Bacteria</taxon>
        <taxon>Bacillati</taxon>
        <taxon>Chloroflexota</taxon>
        <taxon>Chloroflexia</taxon>
        <taxon>Chloroflexales</taxon>
        <taxon>Roseiflexineae</taxon>
        <taxon>Roseiflexaceae</taxon>
        <taxon>Roseiflexus</taxon>
    </lineage>
</organism>
<dbReference type="InterPro" id="IPR011335">
    <property type="entry name" value="Restrct_endonuc-II-like"/>
</dbReference>
<dbReference type="STRING" id="383372.Rcas_3435"/>
<accession>A7NPI9</accession>
<protein>
    <recommendedName>
        <fullName evidence="2">Putative restriction endonuclease domain-containing protein</fullName>
    </recommendedName>
</protein>
<proteinExistence type="predicted"/>
<dbReference type="CDD" id="cd06260">
    <property type="entry name" value="DUF820-like"/>
    <property type="match status" value="1"/>
</dbReference>
<dbReference type="Pfam" id="PF05685">
    <property type="entry name" value="Uma2"/>
    <property type="match status" value="1"/>
</dbReference>
<feature type="domain" description="Putative restriction endonuclease" evidence="2">
    <location>
        <begin position="30"/>
        <end position="196"/>
    </location>
</feature>